<evidence type="ECO:0000313" key="3">
    <source>
        <dbReference type="Proteomes" id="UP001642406"/>
    </source>
</evidence>
<name>A0ABP0BIR9_9PEZI</name>
<protein>
    <submittedName>
        <fullName evidence="2">Uncharacterized protein</fullName>
    </submittedName>
</protein>
<organism evidence="2 3">
    <name type="scientific">Sporothrix bragantina</name>
    <dbReference type="NCBI Taxonomy" id="671064"/>
    <lineage>
        <taxon>Eukaryota</taxon>
        <taxon>Fungi</taxon>
        <taxon>Dikarya</taxon>
        <taxon>Ascomycota</taxon>
        <taxon>Pezizomycotina</taxon>
        <taxon>Sordariomycetes</taxon>
        <taxon>Sordariomycetidae</taxon>
        <taxon>Ophiostomatales</taxon>
        <taxon>Ophiostomataceae</taxon>
        <taxon>Sporothrix</taxon>
    </lineage>
</organism>
<dbReference type="Proteomes" id="UP001642406">
    <property type="component" value="Unassembled WGS sequence"/>
</dbReference>
<accession>A0ABP0BIR9</accession>
<proteinExistence type="predicted"/>
<evidence type="ECO:0000313" key="2">
    <source>
        <dbReference type="EMBL" id="CAK7219392.1"/>
    </source>
</evidence>
<gene>
    <name evidence="2" type="ORF">SBRCBS47491_003828</name>
</gene>
<dbReference type="EMBL" id="CAWUHC010000027">
    <property type="protein sequence ID" value="CAK7219392.1"/>
    <property type="molecule type" value="Genomic_DNA"/>
</dbReference>
<comment type="caution">
    <text evidence="2">The sequence shown here is derived from an EMBL/GenBank/DDBJ whole genome shotgun (WGS) entry which is preliminary data.</text>
</comment>
<feature type="region of interest" description="Disordered" evidence="1">
    <location>
        <begin position="23"/>
        <end position="53"/>
    </location>
</feature>
<keyword evidence="3" id="KW-1185">Reference proteome</keyword>
<evidence type="ECO:0000256" key="1">
    <source>
        <dbReference type="SAM" id="MobiDB-lite"/>
    </source>
</evidence>
<reference evidence="2 3" key="1">
    <citation type="submission" date="2024-01" db="EMBL/GenBank/DDBJ databases">
        <authorList>
            <person name="Allen C."/>
            <person name="Tagirdzhanova G."/>
        </authorList>
    </citation>
    <scope>NUCLEOTIDE SEQUENCE [LARGE SCALE GENOMIC DNA]</scope>
</reference>
<sequence>MAQAVDGPPRYSEDHYTTAPMAEKTTGAGMHPDMMNTGRNNHHLGGHHNNGMQNYSNAGVDTCTNTACQDKHHNHDDHHGGMAGMGLGAAAGGAAGMAAGKHMHHNNQNGLNHNHGLHHTRGGNLGNGPEMVGSGMAGDAMAGGGMAGGAMTSGGGAVGMNPATAQTEVEKLEAEAHNNFPGTNPHPAHSALNMRGGGHGMVFPGRV</sequence>